<name>A0A0J9EZZ8_9CYAN</name>
<evidence type="ECO:0000256" key="1">
    <source>
        <dbReference type="SAM" id="SignalP"/>
    </source>
</evidence>
<comment type="caution">
    <text evidence="2">The sequence shown here is derived from an EMBL/GenBank/DDBJ whole genome shotgun (WGS) entry which is preliminary data.</text>
</comment>
<dbReference type="Proteomes" id="UP000033607">
    <property type="component" value="Unassembled WGS sequence"/>
</dbReference>
<organism evidence="2 3">
    <name type="scientific">Limnoraphis robusta CS-951</name>
    <dbReference type="NCBI Taxonomy" id="1637645"/>
    <lineage>
        <taxon>Bacteria</taxon>
        <taxon>Bacillati</taxon>
        <taxon>Cyanobacteriota</taxon>
        <taxon>Cyanophyceae</taxon>
        <taxon>Oscillatoriophycideae</taxon>
        <taxon>Oscillatoriales</taxon>
        <taxon>Sirenicapillariaceae</taxon>
        <taxon>Limnoraphis</taxon>
    </lineage>
</organism>
<evidence type="ECO:0000313" key="2">
    <source>
        <dbReference type="EMBL" id="KMW70800.1"/>
    </source>
</evidence>
<sequence>MVCLLATSSFFSLSVPVFAWPTMEEVIYNQILKACQTLSQEEALNQVLGEYGEEAQNNYQMWQEITAEDCANATVPPDPSGIKGQCSSEFASTGEKIDTSNLTWRECWLEVTENKILFKTTFDTTAMVGNQNSKSQFIVTEQQYNFPEAMRDYWDEYEATGYCELSEKETICNFQLNQGQWFQIFKPDLNSDLQIDQLSDKPQNVLVQPL</sequence>
<proteinExistence type="predicted"/>
<dbReference type="AlphaFoldDB" id="A0A0J9EZZ8"/>
<keyword evidence="1" id="KW-0732">Signal</keyword>
<reference evidence="2 3" key="1">
    <citation type="submission" date="2015-06" db="EMBL/GenBank/DDBJ databases">
        <title>Draft genome assembly of filamentous brackish cyanobacterium Limnoraphis robusta strain CS-951.</title>
        <authorList>
            <person name="Willis A."/>
            <person name="Parks M."/>
            <person name="Burford M.A."/>
        </authorList>
    </citation>
    <scope>NUCLEOTIDE SEQUENCE [LARGE SCALE GENOMIC DNA]</scope>
    <source>
        <strain evidence="2 3">CS-951</strain>
    </source>
</reference>
<accession>A0A0J9EZZ8</accession>
<dbReference type="EMBL" id="LATL02000057">
    <property type="protein sequence ID" value="KMW70800.1"/>
    <property type="molecule type" value="Genomic_DNA"/>
</dbReference>
<protein>
    <recommendedName>
        <fullName evidence="4">DUF1311 domain-containing protein</fullName>
    </recommendedName>
</protein>
<feature type="chain" id="PRO_5005318612" description="DUF1311 domain-containing protein" evidence="1">
    <location>
        <begin position="20"/>
        <end position="210"/>
    </location>
</feature>
<evidence type="ECO:0008006" key="4">
    <source>
        <dbReference type="Google" id="ProtNLM"/>
    </source>
</evidence>
<evidence type="ECO:0000313" key="3">
    <source>
        <dbReference type="Proteomes" id="UP000033607"/>
    </source>
</evidence>
<feature type="signal peptide" evidence="1">
    <location>
        <begin position="1"/>
        <end position="19"/>
    </location>
</feature>
<gene>
    <name evidence="2" type="ORF">WN50_32545</name>
</gene>